<evidence type="ECO:0000313" key="7">
    <source>
        <dbReference type="EMBL" id="GAA6168219.1"/>
    </source>
</evidence>
<dbReference type="Pfam" id="PF20514">
    <property type="entry name" value="WHD_ROXA"/>
    <property type="match status" value="1"/>
</dbReference>
<dbReference type="InterPro" id="IPR046799">
    <property type="entry name" value="ROXA-like_wH"/>
</dbReference>
<proteinExistence type="predicted"/>
<dbReference type="Gene3D" id="2.60.120.650">
    <property type="entry name" value="Cupin"/>
    <property type="match status" value="1"/>
</dbReference>
<dbReference type="EMBL" id="BAABWN010000006">
    <property type="protein sequence ID" value="GAA6168219.1"/>
    <property type="molecule type" value="Genomic_DNA"/>
</dbReference>
<keyword evidence="2" id="KW-0479">Metal-binding</keyword>
<keyword evidence="8" id="KW-1185">Reference proteome</keyword>
<evidence type="ECO:0000256" key="1">
    <source>
        <dbReference type="ARBA" id="ARBA00001954"/>
    </source>
</evidence>
<evidence type="ECO:0000256" key="4">
    <source>
        <dbReference type="ARBA" id="ARBA00023002"/>
    </source>
</evidence>
<dbReference type="PANTHER" id="PTHR13096">
    <property type="entry name" value="MINA53 MYC INDUCED NUCLEAR ANTIGEN"/>
    <property type="match status" value="1"/>
</dbReference>
<keyword evidence="3" id="KW-0223">Dioxygenase</keyword>
<sequence>MHIEPLLKLGNLPIQDFLSQYWQQKHLYSPQSLSDYLPDLDIDDLAGLALEQEVESRLIRSEENQWELDHGPFTEEQLTHLPDSNWTLLIQAADIWIPEISQFLDLFRFLPNWRLDDIMISYAADGGGVGPHFDFYDVFLIQAKGCRTWHLGPECNDQTPRIRDSPLNQIAPFKPEHTFETKPGDVLYIPAGKAHWGIANGDDCMTFSVGFRAPSDREILSNFADFIADDLPGSNRYRDSSPKVADNPGKIDDAVIEALRHKIQDLINSPTALASWFGREMTEGKYSEIQPEEFFELPNIEEQELNEFLAQNPLEVFSASRLAYRECEDATTLFIDGKEYKTTTPVAETLCKKRYFEPGELQILIESEQPNDSKELLLSLVNRGILLVAQNELNE</sequence>
<dbReference type="SMART" id="SM00558">
    <property type="entry name" value="JmjC"/>
    <property type="match status" value="1"/>
</dbReference>
<evidence type="ECO:0000259" key="6">
    <source>
        <dbReference type="PROSITE" id="PS51184"/>
    </source>
</evidence>
<dbReference type="SUPFAM" id="SSF51197">
    <property type="entry name" value="Clavaminate synthase-like"/>
    <property type="match status" value="1"/>
</dbReference>
<dbReference type="InterPro" id="IPR039994">
    <property type="entry name" value="NO66-like"/>
</dbReference>
<reference evidence="7 8" key="1">
    <citation type="submission" date="2024-04" db="EMBL/GenBank/DDBJ databases">
        <title>Draft genome sequence of Sessilibacter corallicola NBRC 116591.</title>
        <authorList>
            <person name="Miyakawa T."/>
            <person name="Kusuya Y."/>
            <person name="Miura T."/>
        </authorList>
    </citation>
    <scope>NUCLEOTIDE SEQUENCE [LARGE SCALE GENOMIC DNA]</scope>
    <source>
        <strain evidence="7 8">KU-00831-HH</strain>
    </source>
</reference>
<accession>A0ABQ0A9A5</accession>
<organism evidence="7 8">
    <name type="scientific">Sessilibacter corallicola</name>
    <dbReference type="NCBI Taxonomy" id="2904075"/>
    <lineage>
        <taxon>Bacteria</taxon>
        <taxon>Pseudomonadati</taxon>
        <taxon>Pseudomonadota</taxon>
        <taxon>Gammaproteobacteria</taxon>
        <taxon>Cellvibrionales</taxon>
        <taxon>Cellvibrionaceae</taxon>
        <taxon>Sessilibacter</taxon>
    </lineage>
</organism>
<comment type="cofactor">
    <cofactor evidence="1">
        <name>Fe(2+)</name>
        <dbReference type="ChEBI" id="CHEBI:29033"/>
    </cofactor>
</comment>
<evidence type="ECO:0000313" key="8">
    <source>
        <dbReference type="Proteomes" id="UP001465153"/>
    </source>
</evidence>
<dbReference type="Gene3D" id="3.40.366.30">
    <property type="entry name" value="50S ribosomal protein L16 arginine hydroxylase, Chain A, Domain 2"/>
    <property type="match status" value="1"/>
</dbReference>
<feature type="domain" description="JmjC" evidence="6">
    <location>
        <begin position="99"/>
        <end position="228"/>
    </location>
</feature>
<keyword evidence="5" id="KW-0408">Iron</keyword>
<dbReference type="PROSITE" id="PS51184">
    <property type="entry name" value="JMJC"/>
    <property type="match status" value="1"/>
</dbReference>
<name>A0ABQ0A9A5_9GAMM</name>
<keyword evidence="4" id="KW-0560">Oxidoreductase</keyword>
<protein>
    <submittedName>
        <fullName evidence="7">Cupin domain-containing protein</fullName>
    </submittedName>
</protein>
<dbReference type="Proteomes" id="UP001465153">
    <property type="component" value="Unassembled WGS sequence"/>
</dbReference>
<dbReference type="InterPro" id="IPR003347">
    <property type="entry name" value="JmjC_dom"/>
</dbReference>
<gene>
    <name evidence="7" type="ORF">NBRC116591_20300</name>
</gene>
<dbReference type="RefSeq" id="WP_353302893.1">
    <property type="nucleotide sequence ID" value="NZ_BAABWN010000006.1"/>
</dbReference>
<evidence type="ECO:0000256" key="3">
    <source>
        <dbReference type="ARBA" id="ARBA00022964"/>
    </source>
</evidence>
<evidence type="ECO:0000256" key="5">
    <source>
        <dbReference type="ARBA" id="ARBA00023004"/>
    </source>
</evidence>
<comment type="caution">
    <text evidence="7">The sequence shown here is derived from an EMBL/GenBank/DDBJ whole genome shotgun (WGS) entry which is preliminary data.</text>
</comment>
<evidence type="ECO:0000256" key="2">
    <source>
        <dbReference type="ARBA" id="ARBA00022723"/>
    </source>
</evidence>
<dbReference type="PANTHER" id="PTHR13096:SF8">
    <property type="entry name" value="RIBOSOMAL OXYGENASE 1"/>
    <property type="match status" value="1"/>
</dbReference>
<dbReference type="Pfam" id="PF08007">
    <property type="entry name" value="JmjC_2"/>
    <property type="match status" value="1"/>
</dbReference>